<dbReference type="STRING" id="415015.SAMN05660462_02114"/>
<reference evidence="2" key="1">
    <citation type="submission" date="2016-10" db="EMBL/GenBank/DDBJ databases">
        <authorList>
            <person name="Varghese N."/>
            <person name="Submissions S."/>
        </authorList>
    </citation>
    <scope>NUCLEOTIDE SEQUENCE [LARGE SCALE GENOMIC DNA]</scope>
    <source>
        <strain evidence="2">DSM 21650</strain>
    </source>
</reference>
<organism evidence="1 2">
    <name type="scientific">Proteiniborus ethanoligenes</name>
    <dbReference type="NCBI Taxonomy" id="415015"/>
    <lineage>
        <taxon>Bacteria</taxon>
        <taxon>Bacillati</taxon>
        <taxon>Bacillota</taxon>
        <taxon>Clostridia</taxon>
        <taxon>Eubacteriales</taxon>
        <taxon>Proteiniborus</taxon>
    </lineage>
</organism>
<proteinExistence type="predicted"/>
<dbReference type="AlphaFoldDB" id="A0A1H3QXQ1"/>
<dbReference type="InterPro" id="IPR038765">
    <property type="entry name" value="Papain-like_cys_pep_sf"/>
</dbReference>
<evidence type="ECO:0000313" key="2">
    <source>
        <dbReference type="Proteomes" id="UP000198625"/>
    </source>
</evidence>
<dbReference type="SUPFAM" id="SSF54001">
    <property type="entry name" value="Cysteine proteinases"/>
    <property type="match status" value="1"/>
</dbReference>
<dbReference type="EMBL" id="FNQE01000023">
    <property type="protein sequence ID" value="SDZ17825.1"/>
    <property type="molecule type" value="Genomic_DNA"/>
</dbReference>
<sequence>MESQFSKGGEDKKRTVYILLTNTGSVPTRILKAYTKAPYNHVSISFSLDLKKIYSFGRKKYNNPLWGGFVVESIDGEIYEYFSETTCSIYSLEVDRSAYYRMKKVIREFEKEKDKYVYSFIGLLGVAIKVPVEREYGYFCSQFVARVLERSGLNFFDKPPGLVTPNDFITIKELNHIYSGKLSDYSKEISLGNYNNFIPINRKAQLTFR</sequence>
<keyword evidence="2" id="KW-1185">Reference proteome</keyword>
<accession>A0A1H3QXQ1</accession>
<evidence type="ECO:0000313" key="1">
    <source>
        <dbReference type="EMBL" id="SDZ17825.1"/>
    </source>
</evidence>
<dbReference type="RefSeq" id="WP_208975248.1">
    <property type="nucleotide sequence ID" value="NZ_FNQE01000023.1"/>
</dbReference>
<evidence type="ECO:0008006" key="3">
    <source>
        <dbReference type="Google" id="ProtNLM"/>
    </source>
</evidence>
<protein>
    <recommendedName>
        <fullName evidence="3">Permuted papain-like amidase enzyme, YaeF/YiiX, C92 family</fullName>
    </recommendedName>
</protein>
<dbReference type="Gene3D" id="3.90.1720.10">
    <property type="entry name" value="endopeptidase domain like (from Nostoc punctiforme)"/>
    <property type="match status" value="1"/>
</dbReference>
<dbReference type="Proteomes" id="UP000198625">
    <property type="component" value="Unassembled WGS sequence"/>
</dbReference>
<gene>
    <name evidence="1" type="ORF">SAMN05660462_02114</name>
</gene>
<name>A0A1H3QXQ1_9FIRM</name>